<dbReference type="EMBL" id="KZ825594">
    <property type="protein sequence ID" value="PYI26531.1"/>
    <property type="molecule type" value="Genomic_DNA"/>
</dbReference>
<keyword evidence="2" id="KW-1185">Reference proteome</keyword>
<evidence type="ECO:0000313" key="1">
    <source>
        <dbReference type="EMBL" id="PYI26531.1"/>
    </source>
</evidence>
<sequence length="103" mass="11151">MNIVICAFAIASTLPLWNVALLYALPYACLPSINPDRQSDRHADDDLTPGWLLPTTFLINNAYNTDRGRDIVIPYSIIASSLPSPPLRSIIIQCASSSGPALP</sequence>
<organism evidence="1 2">
    <name type="scientific">Aspergillus indologenus CBS 114.80</name>
    <dbReference type="NCBI Taxonomy" id="1450541"/>
    <lineage>
        <taxon>Eukaryota</taxon>
        <taxon>Fungi</taxon>
        <taxon>Dikarya</taxon>
        <taxon>Ascomycota</taxon>
        <taxon>Pezizomycotina</taxon>
        <taxon>Eurotiomycetes</taxon>
        <taxon>Eurotiomycetidae</taxon>
        <taxon>Eurotiales</taxon>
        <taxon>Aspergillaceae</taxon>
        <taxon>Aspergillus</taxon>
        <taxon>Aspergillus subgen. Circumdati</taxon>
    </lineage>
</organism>
<name>A0A2V5HRU7_9EURO</name>
<protein>
    <submittedName>
        <fullName evidence="1">Uncharacterized protein</fullName>
    </submittedName>
</protein>
<proteinExistence type="predicted"/>
<gene>
    <name evidence="1" type="ORF">BP00DRAFT_61026</name>
</gene>
<dbReference type="Proteomes" id="UP000248817">
    <property type="component" value="Unassembled WGS sequence"/>
</dbReference>
<reference evidence="1 2" key="1">
    <citation type="submission" date="2018-02" db="EMBL/GenBank/DDBJ databases">
        <title>The genomes of Aspergillus section Nigri reveals drivers in fungal speciation.</title>
        <authorList>
            <consortium name="DOE Joint Genome Institute"/>
            <person name="Vesth T.C."/>
            <person name="Nybo J."/>
            <person name="Theobald S."/>
            <person name="Brandl J."/>
            <person name="Frisvad J.C."/>
            <person name="Nielsen K.F."/>
            <person name="Lyhne E.K."/>
            <person name="Kogle M.E."/>
            <person name="Kuo A."/>
            <person name="Riley R."/>
            <person name="Clum A."/>
            <person name="Nolan M."/>
            <person name="Lipzen A."/>
            <person name="Salamov A."/>
            <person name="Henrissat B."/>
            <person name="Wiebenga A."/>
            <person name="De vries R.P."/>
            <person name="Grigoriev I.V."/>
            <person name="Mortensen U.H."/>
            <person name="Andersen M.R."/>
            <person name="Baker S.E."/>
        </authorList>
    </citation>
    <scope>NUCLEOTIDE SEQUENCE [LARGE SCALE GENOMIC DNA]</scope>
    <source>
        <strain evidence="1 2">CBS 114.80</strain>
    </source>
</reference>
<accession>A0A2V5HRU7</accession>
<dbReference type="AlphaFoldDB" id="A0A2V5HRU7"/>
<evidence type="ECO:0000313" key="2">
    <source>
        <dbReference type="Proteomes" id="UP000248817"/>
    </source>
</evidence>